<evidence type="ECO:0000313" key="3">
    <source>
        <dbReference type="EMBL" id="TCC91845.1"/>
    </source>
</evidence>
<dbReference type="InterPro" id="IPR010905">
    <property type="entry name" value="Glyco_hydro_88"/>
</dbReference>
<dbReference type="RefSeq" id="WP_131552785.1">
    <property type="nucleotide sequence ID" value="NZ_SJSK01000002.1"/>
</dbReference>
<dbReference type="GO" id="GO:0016787">
    <property type="term" value="F:hydrolase activity"/>
    <property type="evidence" value="ECO:0007669"/>
    <property type="project" value="UniProtKB-KW"/>
</dbReference>
<comment type="caution">
    <text evidence="3">The sequence shown here is derived from an EMBL/GenBank/DDBJ whole genome shotgun (WGS) entry which is preliminary data.</text>
</comment>
<keyword evidence="2" id="KW-0732">Signal</keyword>
<dbReference type="Gene3D" id="1.50.10.10">
    <property type="match status" value="1"/>
</dbReference>
<dbReference type="PANTHER" id="PTHR33886:SF8">
    <property type="entry name" value="UNSATURATED RHAMNOGALACTURONAN HYDROLASE (EUROFUNG)"/>
    <property type="match status" value="1"/>
</dbReference>
<evidence type="ECO:0000256" key="1">
    <source>
        <dbReference type="ARBA" id="ARBA00022801"/>
    </source>
</evidence>
<feature type="chain" id="PRO_5020918952" evidence="2">
    <location>
        <begin position="23"/>
        <end position="641"/>
    </location>
</feature>
<dbReference type="EMBL" id="SJSK01000002">
    <property type="protein sequence ID" value="TCC91845.1"/>
    <property type="molecule type" value="Genomic_DNA"/>
</dbReference>
<dbReference type="InterPro" id="IPR008928">
    <property type="entry name" value="6-hairpin_glycosidase_sf"/>
</dbReference>
<dbReference type="SUPFAM" id="SSF48208">
    <property type="entry name" value="Six-hairpin glycosidases"/>
    <property type="match status" value="1"/>
</dbReference>
<protein>
    <submittedName>
        <fullName evidence="3">Glycoside hydrolase family 88 protein</fullName>
    </submittedName>
</protein>
<sequence length="641" mass="72249">MNRTFKYFALVALTSLTFKVGAQVKPLSQQMADQVLALSKDSANASSNNFRPVKWSYDQGVILEGIDGVWKRTVNNEYFKYMQACMDAYVTKDGDIKMYKQEDHNIDNVKNGRTLLTLYKVTGQAKYFKAATVLWEQLKQQPRTKEGGFWHKKIYPNQMWLDGLYMGEPFYAEYATLIKDEKAFDDIANQFIWMEKNSRDAKTGLLYHGWDESKTQQWANKTTGKSPNFWARAMGWYGMALVDVLDNFPQKHPKRAALLAILNRFAVATQKVQDVKSGLWYDILDKPQGKGNYFESSASSMFVYTYAKAVRMGWLPKSYFAVADKGYKGIQKEFIERVGTDKVNLKGTVAVSGLGGKPYRDGSYAYYMSEKVITNDAKGVGAFLCAANEMEIAALPKPGSGKTVILDSYFNNEVKKDQSGNDQIWHYKWDARDNNGFSLLGEIFERSGFKNKTLYQAPTVENLKGASIYIIVDPDSEKESTKPNYVQEKDIANVANWVNTGGVLVLLGNDGPNVELEHFNKLANKFGFHFNGETKGKVPVAGVFETAKVVVPAGNEIFKNTKDLFIKEYSSLKLSGSARPILKDKDGDNVIAVAKYGKGTVFVIGDPWLYNEYVDARKLPATYDNFKAANDLVNWLTKQVK</sequence>
<organism evidence="3 4">
    <name type="scientific">Pedobacter frigiditerrae</name>
    <dbReference type="NCBI Taxonomy" id="2530452"/>
    <lineage>
        <taxon>Bacteria</taxon>
        <taxon>Pseudomonadati</taxon>
        <taxon>Bacteroidota</taxon>
        <taxon>Sphingobacteriia</taxon>
        <taxon>Sphingobacteriales</taxon>
        <taxon>Sphingobacteriaceae</taxon>
        <taxon>Pedobacter</taxon>
    </lineage>
</organism>
<dbReference type="Proteomes" id="UP000292884">
    <property type="component" value="Unassembled WGS sequence"/>
</dbReference>
<dbReference type="InterPro" id="IPR052043">
    <property type="entry name" value="PolySaccharide_Degr_Enz"/>
</dbReference>
<gene>
    <name evidence="3" type="ORF">EZ428_08845</name>
</gene>
<proteinExistence type="predicted"/>
<dbReference type="Pfam" id="PF07470">
    <property type="entry name" value="Glyco_hydro_88"/>
    <property type="match status" value="1"/>
</dbReference>
<evidence type="ECO:0000313" key="4">
    <source>
        <dbReference type="Proteomes" id="UP000292884"/>
    </source>
</evidence>
<reference evidence="3 4" key="1">
    <citation type="submission" date="2019-02" db="EMBL/GenBank/DDBJ databases">
        <title>Pedobacter sp. RP-1-13 sp. nov., isolated from Arctic soil.</title>
        <authorList>
            <person name="Dahal R.H."/>
        </authorList>
    </citation>
    <scope>NUCLEOTIDE SEQUENCE [LARGE SCALE GENOMIC DNA]</scope>
    <source>
        <strain evidence="3 4">RP-1-13</strain>
    </source>
</reference>
<accession>A0A4R0MX82</accession>
<dbReference type="AlphaFoldDB" id="A0A4R0MX82"/>
<dbReference type="InterPro" id="IPR012341">
    <property type="entry name" value="6hp_glycosidase-like_sf"/>
</dbReference>
<dbReference type="SUPFAM" id="SSF52317">
    <property type="entry name" value="Class I glutamine amidotransferase-like"/>
    <property type="match status" value="1"/>
</dbReference>
<dbReference type="OrthoDB" id="6381507at2"/>
<keyword evidence="4" id="KW-1185">Reference proteome</keyword>
<feature type="signal peptide" evidence="2">
    <location>
        <begin position="1"/>
        <end position="22"/>
    </location>
</feature>
<dbReference type="PANTHER" id="PTHR33886">
    <property type="entry name" value="UNSATURATED RHAMNOGALACTURONAN HYDROLASE (EUROFUNG)"/>
    <property type="match status" value="1"/>
</dbReference>
<dbReference type="GO" id="GO:0005975">
    <property type="term" value="P:carbohydrate metabolic process"/>
    <property type="evidence" value="ECO:0007669"/>
    <property type="project" value="InterPro"/>
</dbReference>
<keyword evidence="1 3" id="KW-0378">Hydrolase</keyword>
<name>A0A4R0MX82_9SPHI</name>
<dbReference type="Gene3D" id="3.40.50.880">
    <property type="match status" value="1"/>
</dbReference>
<evidence type="ECO:0000256" key="2">
    <source>
        <dbReference type="SAM" id="SignalP"/>
    </source>
</evidence>
<dbReference type="InterPro" id="IPR029062">
    <property type="entry name" value="Class_I_gatase-like"/>
</dbReference>